<dbReference type="InterPro" id="IPR032675">
    <property type="entry name" value="LRR_dom_sf"/>
</dbReference>
<reference evidence="4" key="1">
    <citation type="submission" date="2023-06" db="EMBL/GenBank/DDBJ databases">
        <title>Male Hemibagrus guttatus genome.</title>
        <authorList>
            <person name="Bian C."/>
        </authorList>
    </citation>
    <scope>NUCLEOTIDE SEQUENCE</scope>
    <source>
        <strain evidence="4">Male_cb2023</strain>
        <tissue evidence="4">Muscle</tissue>
    </source>
</reference>
<keyword evidence="2" id="KW-0677">Repeat</keyword>
<evidence type="ECO:0000313" key="4">
    <source>
        <dbReference type="EMBL" id="KAK3516282.1"/>
    </source>
</evidence>
<dbReference type="Pfam" id="PF13516">
    <property type="entry name" value="LRR_6"/>
    <property type="match status" value="3"/>
</dbReference>
<dbReference type="EMBL" id="JAUCMX010000019">
    <property type="protein sequence ID" value="KAK3516282.1"/>
    <property type="molecule type" value="Genomic_DNA"/>
</dbReference>
<dbReference type="InterPro" id="IPR001611">
    <property type="entry name" value="Leu-rich_rpt"/>
</dbReference>
<proteinExistence type="predicted"/>
<name>A0AAE0Q981_9TELE</name>
<evidence type="ECO:0000256" key="1">
    <source>
        <dbReference type="ARBA" id="ARBA00022614"/>
    </source>
</evidence>
<sequence>MLRLWNCNLTEESCRALSSVLTSNSSRLRELNLSNNELQDSGVKLLSDGLKNPHCTLEILNLCGCNLTEESCKALSSVLTSNSSRLRELNLNGNKLQDSGVKLLSDGLKNPHCTLEILKGAKRFWVGISKTGGGGGGEVLARGLARVFRCCCIQAAWYPGAGVNENWAGRVLALGLGREAHGVEVVGVIVSRREFTWDSLYKCNLTEESCRALSSVLTSNSSRLRELNLSDNKLQDSGVKLLSDGLKNTHCTLEKLNFRGGAAPPVASGGEFWQHLAPTLPPLGAFQTPARRKSSPRSRRSSVDVARCECSAVDVARRCSSAVDVAWPCCSAVDVTRLCGSAVDVVRRLRSVVDVASDPLALPSGPLLPPLVSLLLLTPPTCLALTLVPPTCLALVLASSHSPCFCFSLPSPKCLALLLAPPTGLSTFLAPPQDPSLDRTFWEGLGRKEDKEIWWWNEEVQDSIYRKSLAKKKWDMDSTEENRQKYKELQRRVKREVSKAKQKAYDELYNRLDTREGQKDLYRLIRQRDRDGKDVQQVRVIKDRDGRLLTSEESVQRRWKECFEELMNEENEREKRVEGELCGTESR</sequence>
<keyword evidence="5" id="KW-1185">Reference proteome</keyword>
<dbReference type="SMART" id="SM00368">
    <property type="entry name" value="LRR_RI"/>
    <property type="match status" value="6"/>
</dbReference>
<gene>
    <name evidence="4" type="ORF">QTP70_008650</name>
</gene>
<dbReference type="InterPro" id="IPR051261">
    <property type="entry name" value="NLR"/>
</dbReference>
<dbReference type="Proteomes" id="UP001274896">
    <property type="component" value="Unassembled WGS sequence"/>
</dbReference>
<feature type="coiled-coil region" evidence="3">
    <location>
        <begin position="476"/>
        <end position="503"/>
    </location>
</feature>
<dbReference type="AlphaFoldDB" id="A0AAE0Q981"/>
<protein>
    <submittedName>
        <fullName evidence="4">Uncharacterized protein</fullName>
    </submittedName>
</protein>
<evidence type="ECO:0000313" key="5">
    <source>
        <dbReference type="Proteomes" id="UP001274896"/>
    </source>
</evidence>
<accession>A0AAE0Q981</accession>
<organism evidence="4 5">
    <name type="scientific">Hemibagrus guttatus</name>
    <dbReference type="NCBI Taxonomy" id="175788"/>
    <lineage>
        <taxon>Eukaryota</taxon>
        <taxon>Metazoa</taxon>
        <taxon>Chordata</taxon>
        <taxon>Craniata</taxon>
        <taxon>Vertebrata</taxon>
        <taxon>Euteleostomi</taxon>
        <taxon>Actinopterygii</taxon>
        <taxon>Neopterygii</taxon>
        <taxon>Teleostei</taxon>
        <taxon>Ostariophysi</taxon>
        <taxon>Siluriformes</taxon>
        <taxon>Bagridae</taxon>
        <taxon>Hemibagrus</taxon>
    </lineage>
</organism>
<evidence type="ECO:0000256" key="2">
    <source>
        <dbReference type="ARBA" id="ARBA00022737"/>
    </source>
</evidence>
<dbReference type="SUPFAM" id="SSF52047">
    <property type="entry name" value="RNI-like"/>
    <property type="match status" value="1"/>
</dbReference>
<keyword evidence="1" id="KW-0433">Leucine-rich repeat</keyword>
<evidence type="ECO:0000256" key="3">
    <source>
        <dbReference type="SAM" id="Coils"/>
    </source>
</evidence>
<dbReference type="Gene3D" id="3.80.10.10">
    <property type="entry name" value="Ribonuclease Inhibitor"/>
    <property type="match status" value="2"/>
</dbReference>
<keyword evidence="3" id="KW-0175">Coiled coil</keyword>
<dbReference type="PANTHER" id="PTHR24106">
    <property type="entry name" value="NACHT, LRR AND CARD DOMAINS-CONTAINING"/>
    <property type="match status" value="1"/>
</dbReference>
<comment type="caution">
    <text evidence="4">The sequence shown here is derived from an EMBL/GenBank/DDBJ whole genome shotgun (WGS) entry which is preliminary data.</text>
</comment>